<dbReference type="NCBIfam" id="TIGR03349">
    <property type="entry name" value="IV_VI_DotU"/>
    <property type="match status" value="1"/>
</dbReference>
<dbReference type="PANTHER" id="PTHR30329:SF19">
    <property type="entry name" value="OUTER MEMBRANE PROTEIN, OMPA FAMILY"/>
    <property type="match status" value="1"/>
</dbReference>
<gene>
    <name evidence="4" type="ORF">HA46_19310</name>
</gene>
<keyword evidence="5" id="KW-1185">Reference proteome</keyword>
<evidence type="ECO:0000256" key="2">
    <source>
        <dbReference type="SAM" id="MobiDB-lite"/>
    </source>
</evidence>
<evidence type="ECO:0000259" key="3">
    <source>
        <dbReference type="PROSITE" id="PS51123"/>
    </source>
</evidence>
<dbReference type="EMBL" id="MLJJ01000058">
    <property type="protein sequence ID" value="ORM90650.1"/>
    <property type="molecule type" value="Genomic_DNA"/>
</dbReference>
<dbReference type="Gene3D" id="3.30.1330.60">
    <property type="entry name" value="OmpA-like domain"/>
    <property type="match status" value="1"/>
</dbReference>
<comment type="caution">
    <text evidence="4">The sequence shown here is derived from an EMBL/GenBank/DDBJ whole genome shotgun (WGS) entry which is preliminary data.</text>
</comment>
<dbReference type="InterPro" id="IPR050330">
    <property type="entry name" value="Bact_OuterMem_StrucFunc"/>
</dbReference>
<evidence type="ECO:0000256" key="1">
    <source>
        <dbReference type="PROSITE-ProRule" id="PRU00473"/>
    </source>
</evidence>
<dbReference type="CDD" id="cd07185">
    <property type="entry name" value="OmpA_C-like"/>
    <property type="match status" value="1"/>
</dbReference>
<reference evidence="4 5" key="1">
    <citation type="journal article" date="2017" name="Antonie Van Leeuwenhoek">
        <title>Phylogenomic resolution of the bacterial genus Pantoea and its relationship with Erwinia and Tatumella.</title>
        <authorList>
            <person name="Palmer M."/>
            <person name="Steenkamp E.T."/>
            <person name="Coetzee M.P."/>
            <person name="Chan W.Y."/>
            <person name="van Zyl E."/>
            <person name="De Maayer P."/>
            <person name="Coutinho T.A."/>
            <person name="Blom J."/>
            <person name="Smits T.H."/>
            <person name="Duffy B."/>
            <person name="Venter S.N."/>
        </authorList>
    </citation>
    <scope>NUCLEOTIDE SEQUENCE [LARGE SCALE GENOMIC DNA]</scope>
    <source>
        <strain evidence="4 5">LMG 5345</strain>
    </source>
</reference>
<dbReference type="RefSeq" id="WP_084886293.1">
    <property type="nucleotide sequence ID" value="NZ_MLJJ01000058.1"/>
</dbReference>
<organism evidence="4 5">
    <name type="scientific">Pantoea septica</name>
    <dbReference type="NCBI Taxonomy" id="472695"/>
    <lineage>
        <taxon>Bacteria</taxon>
        <taxon>Pseudomonadati</taxon>
        <taxon>Pseudomonadota</taxon>
        <taxon>Gammaproteobacteria</taxon>
        <taxon>Enterobacterales</taxon>
        <taxon>Erwiniaceae</taxon>
        <taxon>Pantoea</taxon>
    </lineage>
</organism>
<dbReference type="PANTHER" id="PTHR30329">
    <property type="entry name" value="STATOR ELEMENT OF FLAGELLAR MOTOR COMPLEX"/>
    <property type="match status" value="1"/>
</dbReference>
<dbReference type="PROSITE" id="PS51123">
    <property type="entry name" value="OMPA_2"/>
    <property type="match status" value="1"/>
</dbReference>
<accession>A0ABX3UM32</accession>
<dbReference type="NCBIfam" id="NF038228">
    <property type="entry name" value="IcmH_DotU_IVB"/>
    <property type="match status" value="1"/>
</dbReference>
<dbReference type="Pfam" id="PF09850">
    <property type="entry name" value="DotU"/>
    <property type="match status" value="1"/>
</dbReference>
<dbReference type="InterPro" id="IPR017733">
    <property type="entry name" value="OmpA-like_dom_proteobacteria"/>
</dbReference>
<dbReference type="InterPro" id="IPR017732">
    <property type="entry name" value="T4/T6SS_DotU"/>
</dbReference>
<dbReference type="Gene3D" id="1.25.40.590">
    <property type="entry name" value="Type IV / VI secretion system, DotU"/>
    <property type="match status" value="1"/>
</dbReference>
<evidence type="ECO:0000313" key="4">
    <source>
        <dbReference type="EMBL" id="ORM90650.1"/>
    </source>
</evidence>
<dbReference type="NCBIfam" id="TIGR03350">
    <property type="entry name" value="type_VI_ompA"/>
    <property type="match status" value="1"/>
</dbReference>
<feature type="region of interest" description="Disordered" evidence="2">
    <location>
        <begin position="1"/>
        <end position="28"/>
    </location>
</feature>
<name>A0ABX3UM32_9GAMM</name>
<keyword evidence="1" id="KW-0472">Membrane</keyword>
<dbReference type="InterPro" id="IPR038522">
    <property type="entry name" value="T4/T6SS_DotU_sf"/>
</dbReference>
<sequence length="456" mass="50579">MKDVTNSLGAKGSEHSLQDDTSPQAMGKFLLDEQGDWIQEMDFSSKDLRTATEDAKPQSFKEERSLRTESVQQRMLKVGAAENPLLEAAQPLLRALSDMPETISDISHVEILKNTFKNQINLFSIVCEEVNIPWKKMAIVRYCLCTALDEAAHTTAWGLEAGWSQSNLLNHFEGDNDGGNKFFLLIGRLSMHPDEFVDVLEVLLRILGLGFEGRYSIIDDGERQLTKIRQRLLTLIQSTRNTTPTALSPHGLQPTGPVLKEKNIIPVRLTAICAGVLIASAFIWTKYSLLKRVDAITNDIAAMQNVKAVIQPLKTRLRLSILLRNEIANDLLSVDENHEQSKVVLNGDTLFSSGSVEVQPGMVNVIARIAREVHRVNGEVLIVGHTDSTPVRRANFPNNQVLSEKRAEEVASYFIAAGIPENKVKIQGVGSSQPLASDATAQGRAKNRRVEFFVTY</sequence>
<dbReference type="Proteomes" id="UP000193785">
    <property type="component" value="Unassembled WGS sequence"/>
</dbReference>
<feature type="domain" description="OmpA-like" evidence="3">
    <location>
        <begin position="338"/>
        <end position="456"/>
    </location>
</feature>
<proteinExistence type="predicted"/>
<dbReference type="InterPro" id="IPR006665">
    <property type="entry name" value="OmpA-like"/>
</dbReference>
<protein>
    <recommendedName>
        <fullName evidence="3">OmpA-like domain-containing protein</fullName>
    </recommendedName>
</protein>
<dbReference type="SUPFAM" id="SSF103088">
    <property type="entry name" value="OmpA-like"/>
    <property type="match status" value="1"/>
</dbReference>
<dbReference type="InterPro" id="IPR036737">
    <property type="entry name" value="OmpA-like_sf"/>
</dbReference>
<dbReference type="Pfam" id="PF00691">
    <property type="entry name" value="OmpA"/>
    <property type="match status" value="1"/>
</dbReference>
<evidence type="ECO:0000313" key="5">
    <source>
        <dbReference type="Proteomes" id="UP000193785"/>
    </source>
</evidence>